<keyword evidence="4" id="KW-1185">Reference proteome</keyword>
<organism evidence="3 4">
    <name type="scientific">Gossypium harknessii</name>
    <dbReference type="NCBI Taxonomy" id="34285"/>
    <lineage>
        <taxon>Eukaryota</taxon>
        <taxon>Viridiplantae</taxon>
        <taxon>Streptophyta</taxon>
        <taxon>Embryophyta</taxon>
        <taxon>Tracheophyta</taxon>
        <taxon>Spermatophyta</taxon>
        <taxon>Magnoliopsida</taxon>
        <taxon>eudicotyledons</taxon>
        <taxon>Gunneridae</taxon>
        <taxon>Pentapetalae</taxon>
        <taxon>rosids</taxon>
        <taxon>malvids</taxon>
        <taxon>Malvales</taxon>
        <taxon>Malvaceae</taxon>
        <taxon>Malvoideae</taxon>
        <taxon>Gossypium</taxon>
    </lineage>
</organism>
<keyword evidence="1" id="KW-0812">Transmembrane</keyword>
<keyword evidence="1" id="KW-0472">Membrane</keyword>
<feature type="signal peptide" evidence="2">
    <location>
        <begin position="1"/>
        <end position="17"/>
    </location>
</feature>
<gene>
    <name evidence="3" type="ORF">Gohar_010574</name>
</gene>
<dbReference type="Proteomes" id="UP000593560">
    <property type="component" value="Unassembled WGS sequence"/>
</dbReference>
<keyword evidence="1" id="KW-1133">Transmembrane helix</keyword>
<name>A0A7J9GRB6_9ROSI</name>
<feature type="chain" id="PRO_5029533873" evidence="2">
    <location>
        <begin position="18"/>
        <end position="66"/>
    </location>
</feature>
<accession>A0A7J9GRB6</accession>
<dbReference type="AlphaFoldDB" id="A0A7J9GRB6"/>
<dbReference type="EMBL" id="JABFAD010000006">
    <property type="protein sequence ID" value="MBA0800119.1"/>
    <property type="molecule type" value="Genomic_DNA"/>
</dbReference>
<proteinExistence type="predicted"/>
<evidence type="ECO:0000256" key="2">
    <source>
        <dbReference type="SAM" id="SignalP"/>
    </source>
</evidence>
<evidence type="ECO:0000256" key="1">
    <source>
        <dbReference type="SAM" id="Phobius"/>
    </source>
</evidence>
<evidence type="ECO:0000313" key="3">
    <source>
        <dbReference type="EMBL" id="MBA0800119.1"/>
    </source>
</evidence>
<dbReference type="OrthoDB" id="1909574at2759"/>
<comment type="caution">
    <text evidence="3">The sequence shown here is derived from an EMBL/GenBank/DDBJ whole genome shotgun (WGS) entry which is preliminary data.</text>
</comment>
<reference evidence="3 4" key="1">
    <citation type="journal article" date="2019" name="Genome Biol. Evol.">
        <title>Insights into the evolution of the New World diploid cottons (Gossypium, subgenus Houzingenia) based on genome sequencing.</title>
        <authorList>
            <person name="Grover C.E."/>
            <person name="Arick M.A. 2nd"/>
            <person name="Thrash A."/>
            <person name="Conover J.L."/>
            <person name="Sanders W.S."/>
            <person name="Peterson D.G."/>
            <person name="Frelichowski J.E."/>
            <person name="Scheffler J.A."/>
            <person name="Scheffler B.E."/>
            <person name="Wendel J.F."/>
        </authorList>
    </citation>
    <scope>NUCLEOTIDE SEQUENCE [LARGE SCALE GENOMIC DNA]</scope>
    <source>
        <strain evidence="3">0</strain>
        <tissue evidence="3">Leaf</tissue>
    </source>
</reference>
<evidence type="ECO:0000313" key="4">
    <source>
        <dbReference type="Proteomes" id="UP000593560"/>
    </source>
</evidence>
<sequence>MVVAPACLALLFISCNSVEENKESGWVCLVEILGLTLNASVILLLLIPQQQVPSLLFFVLSSHHLV</sequence>
<protein>
    <submittedName>
        <fullName evidence="3">Uncharacterized protein</fullName>
    </submittedName>
</protein>
<feature type="transmembrane region" description="Helical" evidence="1">
    <location>
        <begin position="27"/>
        <end position="47"/>
    </location>
</feature>
<keyword evidence="2" id="KW-0732">Signal</keyword>